<reference evidence="5" key="1">
    <citation type="submission" date="2017-01" db="EMBL/GenBank/DDBJ databases">
        <title>Integrating RNA transcriptome wide and microRNA analyses for the identification of molecular regulators associated with high salt tolerance in Sesuvium portulacastrum (L.).</title>
        <authorList>
            <person name="Nikalje G.C."/>
            <person name="Srivastava A.K."/>
            <person name="Sablok G."/>
            <person name="Nikam T.D."/>
            <person name="Suprasanna P."/>
        </authorList>
    </citation>
    <scope>NUCLEOTIDE SEQUENCE</scope>
</reference>
<keyword evidence="2" id="KW-0804">Transcription</keyword>
<dbReference type="Pfam" id="PF03514">
    <property type="entry name" value="GRAS"/>
    <property type="match status" value="1"/>
</dbReference>
<dbReference type="EMBL" id="KY434025">
    <property type="protein sequence ID" value="AUS89425.1"/>
    <property type="molecule type" value="mRNA"/>
</dbReference>
<feature type="region of interest" description="Leucine repeat I (LRI)" evidence="3">
    <location>
        <begin position="351"/>
        <end position="411"/>
    </location>
</feature>
<feature type="region of interest" description="Disordered" evidence="4">
    <location>
        <begin position="322"/>
        <end position="344"/>
    </location>
</feature>
<name>A0A2I7ZAT6_SESPO</name>
<evidence type="ECO:0000256" key="1">
    <source>
        <dbReference type="ARBA" id="ARBA00023015"/>
    </source>
</evidence>
<dbReference type="InterPro" id="IPR005202">
    <property type="entry name" value="TF_GRAS"/>
</dbReference>
<sequence length="726" mass="82739">MNTLLMDGFAEPVNMFKYNSELPSFSQHQNSIIIYHTNDQDDVGSIKILGDHHASWKNSNDDATNIIAGPYSGFNPDGDIDEASDDCLKFISEIPMEEDLDDQTGFLHDHTALQATEKSLYDALGETFPASSDEYLSSVGQNTDSPDDNCHQSCRNSNSYDLGMHEEVVSSSTSLNSDSFSYGYSDRLSEAVIKGLADSSASMSIPLSSELIDDHEARFDWFKEASQHAQNGCCNCSNSDGDLLIDHKNDSVNGFRNEGDNNKSRGKKNHTRYDADDEEQERRNKHLAISNEEYVQMEQYDDVLLCKEDGNGNMCFLCHQDGSSDDGEKDSKGSKRKRTRRKKQTSEGEVVDLWSLLIQCAQAVASFDLRNANEQLKQIRLHSSQFGDSIERVDYYFANALEARLAGTGWQQYRKSTVQSLRTSEVLKAYKEQVSAIPFRRASYFLAREAITKLAESATRVHIIDFGVFYGFQWPSLIQKLSKRTGGPPMLRITGIDNPDSGFRPAQRVEETGRRLAGYCERFKVPFQYQAIAKNWEDITLEDINIERDELVVVNCLYMSEKLLDETVEDNNPRDGFLRFIRKLNPDLFIHGVVTGTFNSPFFVTRFKEALFHYSSIFDMFEATLPCESNERLLVENLLYGKDALNVIACEGTERVARPETYRQWQVRSQKAGFRKLRLDHEVVERMKAHVKMNHHKDFIIDQDSHWMLQGWKGRILYAVSCWRSA</sequence>
<feature type="region of interest" description="VHIID" evidence="3">
    <location>
        <begin position="430"/>
        <end position="495"/>
    </location>
</feature>
<comment type="caution">
    <text evidence="3">Lacks conserved residue(s) required for the propagation of feature annotation.</text>
</comment>
<evidence type="ECO:0000256" key="4">
    <source>
        <dbReference type="SAM" id="MobiDB-lite"/>
    </source>
</evidence>
<feature type="region of interest" description="Leucine repeat II (LRII)" evidence="3">
    <location>
        <begin position="511"/>
        <end position="543"/>
    </location>
</feature>
<evidence type="ECO:0000256" key="2">
    <source>
        <dbReference type="ARBA" id="ARBA00023163"/>
    </source>
</evidence>
<feature type="region of interest" description="SAW" evidence="3">
    <location>
        <begin position="649"/>
        <end position="724"/>
    </location>
</feature>
<dbReference type="PROSITE" id="PS50985">
    <property type="entry name" value="GRAS"/>
    <property type="match status" value="1"/>
</dbReference>
<accession>A0A2I7ZAT6</accession>
<comment type="similarity">
    <text evidence="3">Belongs to the GRAS family.</text>
</comment>
<evidence type="ECO:0000313" key="5">
    <source>
        <dbReference type="EMBL" id="AUS89425.1"/>
    </source>
</evidence>
<feature type="compositionally biased region" description="Basic residues" evidence="4">
    <location>
        <begin position="334"/>
        <end position="343"/>
    </location>
</feature>
<keyword evidence="1" id="KW-0805">Transcription regulation</keyword>
<organism evidence="5">
    <name type="scientific">Sesuvium portulacastrum</name>
    <name type="common">Shoreline sea purslane</name>
    <name type="synonym">Portulaca portulacastrum</name>
    <dbReference type="NCBI Taxonomy" id="221166"/>
    <lineage>
        <taxon>Eukaryota</taxon>
        <taxon>Viridiplantae</taxon>
        <taxon>Streptophyta</taxon>
        <taxon>Embryophyta</taxon>
        <taxon>Tracheophyta</taxon>
        <taxon>Spermatophyta</taxon>
        <taxon>Magnoliopsida</taxon>
        <taxon>eudicotyledons</taxon>
        <taxon>Gunneridae</taxon>
        <taxon>Pentapetalae</taxon>
        <taxon>Caryophyllales</taxon>
        <taxon>Aizoaceae</taxon>
        <taxon>Sesuvium</taxon>
    </lineage>
</organism>
<dbReference type="AlphaFoldDB" id="A0A2I7ZAT6"/>
<feature type="short sequence motif" description="VHIID" evidence="3">
    <location>
        <begin position="461"/>
        <end position="465"/>
    </location>
</feature>
<protein>
    <submittedName>
        <fullName evidence="5">GRAS family transcription factor</fullName>
    </submittedName>
</protein>
<dbReference type="PANTHER" id="PTHR31636">
    <property type="entry name" value="OSJNBA0084A10.13 PROTEIN-RELATED"/>
    <property type="match status" value="1"/>
</dbReference>
<evidence type="ECO:0000256" key="3">
    <source>
        <dbReference type="PROSITE-ProRule" id="PRU01191"/>
    </source>
</evidence>
<proteinExistence type="evidence at transcript level"/>
<feature type="region of interest" description="Disordered" evidence="4">
    <location>
        <begin position="252"/>
        <end position="283"/>
    </location>
</feature>